<feature type="compositionally biased region" description="Basic residues" evidence="1">
    <location>
        <begin position="1"/>
        <end position="10"/>
    </location>
</feature>
<feature type="compositionally biased region" description="Basic and acidic residues" evidence="1">
    <location>
        <begin position="164"/>
        <end position="176"/>
    </location>
</feature>
<name>A0A6J4P3L6_9BACT</name>
<dbReference type="EMBL" id="CADCUQ010000369">
    <property type="protein sequence ID" value="CAA9399287.1"/>
    <property type="molecule type" value="Genomic_DNA"/>
</dbReference>
<feature type="compositionally biased region" description="Gly residues" evidence="1">
    <location>
        <begin position="112"/>
        <end position="121"/>
    </location>
</feature>
<feature type="non-terminal residue" evidence="2">
    <location>
        <position position="260"/>
    </location>
</feature>
<feature type="compositionally biased region" description="Basic and acidic residues" evidence="1">
    <location>
        <begin position="94"/>
        <end position="109"/>
    </location>
</feature>
<feature type="non-terminal residue" evidence="2">
    <location>
        <position position="1"/>
    </location>
</feature>
<sequence length="260" mass="28028">EATHVHRAARDRRGGAAVVAGPRGRRGEAAGRQARADRAEAGEGGQGQGRGRLPAVPPRGVRQGPGEEVAGDRVPARRRRARVGREQGQGARAAEGRGAEEGLPVRRDLAAGAGGEVVGPDGGDRAAGRGGRDARRRPRPGLPDGPEHGRVRHVGDGHPPPRALCRDRADLRRRDQAPGPPAQGRADVGVPRRQGRGRPRQRQHRDGRRAEGRRRGRAVHPLPRRRARLVDRDVRQPEAVRVVPLPHACQAEGRRRRGQV</sequence>
<feature type="compositionally biased region" description="Basic and acidic residues" evidence="1">
    <location>
        <begin position="25"/>
        <end position="41"/>
    </location>
</feature>
<feature type="region of interest" description="Disordered" evidence="1">
    <location>
        <begin position="1"/>
        <end position="225"/>
    </location>
</feature>
<gene>
    <name evidence="2" type="ORF">AVDCRST_MAG64-1684</name>
</gene>
<feature type="compositionally biased region" description="Basic residues" evidence="1">
    <location>
        <begin position="193"/>
        <end position="225"/>
    </location>
</feature>
<protein>
    <submittedName>
        <fullName evidence="2">Uncharacterized protein</fullName>
    </submittedName>
</protein>
<evidence type="ECO:0000313" key="2">
    <source>
        <dbReference type="EMBL" id="CAA9399287.1"/>
    </source>
</evidence>
<organism evidence="2">
    <name type="scientific">uncultured Phycisphaerae bacterium</name>
    <dbReference type="NCBI Taxonomy" id="904963"/>
    <lineage>
        <taxon>Bacteria</taxon>
        <taxon>Pseudomonadati</taxon>
        <taxon>Planctomycetota</taxon>
        <taxon>Phycisphaerae</taxon>
        <taxon>environmental samples</taxon>
    </lineage>
</organism>
<proteinExistence type="predicted"/>
<evidence type="ECO:0000256" key="1">
    <source>
        <dbReference type="SAM" id="MobiDB-lite"/>
    </source>
</evidence>
<reference evidence="2" key="1">
    <citation type="submission" date="2020-02" db="EMBL/GenBank/DDBJ databases">
        <authorList>
            <person name="Meier V. D."/>
        </authorList>
    </citation>
    <scope>NUCLEOTIDE SEQUENCE</scope>
    <source>
        <strain evidence="2">AVDCRST_MAG64</strain>
    </source>
</reference>
<dbReference type="AlphaFoldDB" id="A0A6J4P3L6"/>
<accession>A0A6J4P3L6</accession>
<feature type="compositionally biased region" description="Basic and acidic residues" evidence="1">
    <location>
        <begin position="122"/>
        <end position="133"/>
    </location>
</feature>
<feature type="compositionally biased region" description="Basic and acidic residues" evidence="1">
    <location>
        <begin position="145"/>
        <end position="156"/>
    </location>
</feature>